<keyword evidence="2" id="KW-1185">Reference proteome</keyword>
<dbReference type="Proteomes" id="UP000772434">
    <property type="component" value="Unassembled WGS sequence"/>
</dbReference>
<proteinExistence type="predicted"/>
<accession>A0A9P5Q1J9</accession>
<comment type="caution">
    <text evidence="1">The sequence shown here is derived from an EMBL/GenBank/DDBJ whole genome shotgun (WGS) entry which is preliminary data.</text>
</comment>
<name>A0A9P5Q1J9_9AGAR</name>
<sequence>MLSGMLSSSNDIPVKLTYFLQYLLNRQVFILKQCSEAEKFLGQWNHIVQSLAKLYKVLHMSSFYRSFRAK</sequence>
<evidence type="ECO:0000313" key="2">
    <source>
        <dbReference type="Proteomes" id="UP000772434"/>
    </source>
</evidence>
<organism evidence="1 2">
    <name type="scientific">Rhodocollybia butyracea</name>
    <dbReference type="NCBI Taxonomy" id="206335"/>
    <lineage>
        <taxon>Eukaryota</taxon>
        <taxon>Fungi</taxon>
        <taxon>Dikarya</taxon>
        <taxon>Basidiomycota</taxon>
        <taxon>Agaricomycotina</taxon>
        <taxon>Agaricomycetes</taxon>
        <taxon>Agaricomycetidae</taxon>
        <taxon>Agaricales</taxon>
        <taxon>Marasmiineae</taxon>
        <taxon>Omphalotaceae</taxon>
        <taxon>Rhodocollybia</taxon>
    </lineage>
</organism>
<protein>
    <submittedName>
        <fullName evidence="1">Uncharacterized protein</fullName>
    </submittedName>
</protein>
<dbReference type="AlphaFoldDB" id="A0A9P5Q1J9"/>
<reference evidence="1" key="1">
    <citation type="submission" date="2020-11" db="EMBL/GenBank/DDBJ databases">
        <authorList>
            <consortium name="DOE Joint Genome Institute"/>
            <person name="Ahrendt S."/>
            <person name="Riley R."/>
            <person name="Andreopoulos W."/>
            <person name="Labutti K."/>
            <person name="Pangilinan J."/>
            <person name="Ruiz-Duenas F.J."/>
            <person name="Barrasa J.M."/>
            <person name="Sanchez-Garcia M."/>
            <person name="Camarero S."/>
            <person name="Miyauchi S."/>
            <person name="Serrano A."/>
            <person name="Linde D."/>
            <person name="Babiker R."/>
            <person name="Drula E."/>
            <person name="Ayuso-Fernandez I."/>
            <person name="Pacheco R."/>
            <person name="Padilla G."/>
            <person name="Ferreira P."/>
            <person name="Barriuso J."/>
            <person name="Kellner H."/>
            <person name="Castanera R."/>
            <person name="Alfaro M."/>
            <person name="Ramirez L."/>
            <person name="Pisabarro A.G."/>
            <person name="Kuo A."/>
            <person name="Tritt A."/>
            <person name="Lipzen A."/>
            <person name="He G."/>
            <person name="Yan M."/>
            <person name="Ng V."/>
            <person name="Cullen D."/>
            <person name="Martin F."/>
            <person name="Rosso M.-N."/>
            <person name="Henrissat B."/>
            <person name="Hibbett D."/>
            <person name="Martinez A.T."/>
            <person name="Grigoriev I.V."/>
        </authorList>
    </citation>
    <scope>NUCLEOTIDE SEQUENCE</scope>
    <source>
        <strain evidence="1">AH 40177</strain>
    </source>
</reference>
<dbReference type="EMBL" id="JADNRY010000020">
    <property type="protein sequence ID" value="KAF9073078.1"/>
    <property type="molecule type" value="Genomic_DNA"/>
</dbReference>
<gene>
    <name evidence="1" type="ORF">BDP27DRAFT_1445253</name>
</gene>
<evidence type="ECO:0000313" key="1">
    <source>
        <dbReference type="EMBL" id="KAF9073078.1"/>
    </source>
</evidence>